<dbReference type="InterPro" id="IPR045866">
    <property type="entry name" value="FAM210A/B-like"/>
</dbReference>
<keyword evidence="2" id="KW-1133">Transmembrane helix</keyword>
<organism evidence="4 5">
    <name type="scientific">Orbilia ellipsospora</name>
    <dbReference type="NCBI Taxonomy" id="2528407"/>
    <lineage>
        <taxon>Eukaryota</taxon>
        <taxon>Fungi</taxon>
        <taxon>Dikarya</taxon>
        <taxon>Ascomycota</taxon>
        <taxon>Pezizomycotina</taxon>
        <taxon>Orbiliomycetes</taxon>
        <taxon>Orbiliales</taxon>
        <taxon>Orbiliaceae</taxon>
        <taxon>Orbilia</taxon>
    </lineage>
</organism>
<evidence type="ECO:0000313" key="4">
    <source>
        <dbReference type="EMBL" id="KAK6535245.1"/>
    </source>
</evidence>
<dbReference type="Proteomes" id="UP001365542">
    <property type="component" value="Unassembled WGS sequence"/>
</dbReference>
<gene>
    <name evidence="4" type="ORF">TWF694_001712</name>
</gene>
<dbReference type="PANTHER" id="PTHR21377">
    <property type="entry name" value="PROTEIN FAM210B, MITOCHONDRIAL"/>
    <property type="match status" value="1"/>
</dbReference>
<dbReference type="Pfam" id="PF06916">
    <property type="entry name" value="FAM210A-B_dom"/>
    <property type="match status" value="1"/>
</dbReference>
<protein>
    <recommendedName>
        <fullName evidence="3">DUF1279 domain-containing protein</fullName>
    </recommendedName>
</protein>
<feature type="region of interest" description="Disordered" evidence="1">
    <location>
        <begin position="262"/>
        <end position="287"/>
    </location>
</feature>
<reference evidence="4 5" key="1">
    <citation type="submission" date="2019-10" db="EMBL/GenBank/DDBJ databases">
        <authorList>
            <person name="Palmer J.M."/>
        </authorList>
    </citation>
    <scope>NUCLEOTIDE SEQUENCE [LARGE SCALE GENOMIC DNA]</scope>
    <source>
        <strain evidence="4 5">TWF694</strain>
    </source>
</reference>
<evidence type="ECO:0000313" key="5">
    <source>
        <dbReference type="Proteomes" id="UP001365542"/>
    </source>
</evidence>
<dbReference type="AlphaFoldDB" id="A0AAV9X3E9"/>
<feature type="domain" description="DUF1279" evidence="3">
    <location>
        <begin position="102"/>
        <end position="240"/>
    </location>
</feature>
<evidence type="ECO:0000259" key="3">
    <source>
        <dbReference type="Pfam" id="PF06916"/>
    </source>
</evidence>
<name>A0AAV9X3E9_9PEZI</name>
<dbReference type="GO" id="GO:0005739">
    <property type="term" value="C:mitochondrion"/>
    <property type="evidence" value="ECO:0007669"/>
    <property type="project" value="TreeGrafter"/>
</dbReference>
<comment type="caution">
    <text evidence="4">The sequence shown here is derived from an EMBL/GenBank/DDBJ whole genome shotgun (WGS) entry which is preliminary data.</text>
</comment>
<accession>A0AAV9X3E9</accession>
<evidence type="ECO:0000256" key="2">
    <source>
        <dbReference type="SAM" id="Phobius"/>
    </source>
</evidence>
<feature type="compositionally biased region" description="Basic and acidic residues" evidence="1">
    <location>
        <begin position="262"/>
        <end position="273"/>
    </location>
</feature>
<dbReference type="PANTHER" id="PTHR21377:SF0">
    <property type="entry name" value="PROTEIN FAM210B, MITOCHONDRIAL"/>
    <property type="match status" value="1"/>
</dbReference>
<sequence length="287" mass="31733">MAARPAVAAALKRAVLFPPTFFTSPAARRTNFLNPRYFNSRNIQSRITPTGNSFTSFPSILNVFRTSKPKKFPTTTTSRSFYTSNAPTVGPTNGNGHLTVGQRMRQLFKEYGMSAVGVYFLLSVLDFPFCFLFVRMVGTEKIARYEHIIIEGFWGFMPEFIRQFRPKAVKEAKAQAEAEAQGFGGDIDSLAHGEGKIQPEGGAKPGSGDSASLWTMLILAYAVHKSLIFFRVPLTAAVTPKIVQTLRSWGFHIGKKGGVRQSVKDARATLKERRAAKKGKKDALEDD</sequence>
<keyword evidence="2" id="KW-0812">Transmembrane</keyword>
<proteinExistence type="predicted"/>
<evidence type="ECO:0000256" key="1">
    <source>
        <dbReference type="SAM" id="MobiDB-lite"/>
    </source>
</evidence>
<feature type="transmembrane region" description="Helical" evidence="2">
    <location>
        <begin position="111"/>
        <end position="134"/>
    </location>
</feature>
<keyword evidence="5" id="KW-1185">Reference proteome</keyword>
<keyword evidence="2" id="KW-0472">Membrane</keyword>
<dbReference type="InterPro" id="IPR009688">
    <property type="entry name" value="FAM210A/B-like_dom"/>
</dbReference>
<dbReference type="EMBL" id="JAVHJO010000010">
    <property type="protein sequence ID" value="KAK6535245.1"/>
    <property type="molecule type" value="Genomic_DNA"/>
</dbReference>